<dbReference type="Gene3D" id="2.60.120.260">
    <property type="entry name" value="Galactose-binding domain-like"/>
    <property type="match status" value="1"/>
</dbReference>
<dbReference type="GO" id="GO:0008239">
    <property type="term" value="F:dipeptidyl-peptidase activity"/>
    <property type="evidence" value="ECO:0007669"/>
    <property type="project" value="InterPro"/>
</dbReference>
<dbReference type="NCBIfam" id="TIGR00976">
    <property type="entry name" value="CocE_NonD"/>
    <property type="match status" value="1"/>
</dbReference>
<dbReference type="SUPFAM" id="SSF49785">
    <property type="entry name" value="Galactose-binding domain-like"/>
    <property type="match status" value="1"/>
</dbReference>
<dbReference type="InterPro" id="IPR005674">
    <property type="entry name" value="CocE/Ser_esterase"/>
</dbReference>
<keyword evidence="1" id="KW-0378">Hydrolase</keyword>
<keyword evidence="2" id="KW-0732">Signal</keyword>
<dbReference type="Gene3D" id="1.10.3020.10">
    <property type="entry name" value="alpha-amino acid ester hydrolase ( Helical cap domain)"/>
    <property type="match status" value="1"/>
</dbReference>
<dbReference type="RefSeq" id="WP_054732503.1">
    <property type="nucleotide sequence ID" value="NZ_CP009429.1"/>
</dbReference>
<dbReference type="InterPro" id="IPR029058">
    <property type="entry name" value="AB_hydrolase_fold"/>
</dbReference>
<feature type="signal peptide" evidence="2">
    <location>
        <begin position="1"/>
        <end position="24"/>
    </location>
</feature>
<evidence type="ECO:0000256" key="2">
    <source>
        <dbReference type="SAM" id="SignalP"/>
    </source>
</evidence>
<dbReference type="EMBL" id="CP013344">
    <property type="protein sequence ID" value="AMU92399.1"/>
    <property type="molecule type" value="Genomic_DNA"/>
</dbReference>
<dbReference type="SUPFAM" id="SSF53474">
    <property type="entry name" value="alpha/beta-Hydrolases"/>
    <property type="match status" value="1"/>
</dbReference>
<dbReference type="InterPro" id="IPR013736">
    <property type="entry name" value="Xaa-Pro_dipept_C"/>
</dbReference>
<reference evidence="4 5" key="2">
    <citation type="journal article" date="2016" name="Genome Announc.">
        <title>Complete Genome Sequence of Sphingopyxis macrogoltabida Strain 203N (NBRC 111659), a Polyethylene Glycol Degrader.</title>
        <authorList>
            <person name="Ohtsubo Y."/>
            <person name="Nonoyama S."/>
            <person name="Nagata Y."/>
            <person name="Numata M."/>
            <person name="Tsuchikane K."/>
            <person name="Hosoyama A."/>
            <person name="Yamazoe A."/>
            <person name="Tsuda M."/>
            <person name="Fujita N."/>
            <person name="Kawai F."/>
        </authorList>
    </citation>
    <scope>NUCLEOTIDE SEQUENCE [LARGE SCALE GENOMIC DNA]</scope>
    <source>
        <strain evidence="4 5">203N</strain>
    </source>
</reference>
<evidence type="ECO:0000313" key="5">
    <source>
        <dbReference type="Proteomes" id="UP000076088"/>
    </source>
</evidence>
<dbReference type="InterPro" id="IPR008979">
    <property type="entry name" value="Galactose-bd-like_sf"/>
</dbReference>
<dbReference type="AlphaFoldDB" id="A0AAC9AYM6"/>
<reference evidence="5" key="1">
    <citation type="submission" date="2015-11" db="EMBL/GenBank/DDBJ databases">
        <title>Complete genome sequence of a polyethylene-glycol degrader Sphingopyxis macrogoltabida 203N (NBRC 111659).</title>
        <authorList>
            <person name="Yoshiyuki O."/>
            <person name="Shouta N."/>
            <person name="Nagata Y."/>
            <person name="Numata M."/>
            <person name="Tsuchikane K."/>
            <person name="Hosoyama A."/>
            <person name="Yamazoe A."/>
            <person name="Tsuda M."/>
            <person name="Fujita N."/>
            <person name="Kawai F."/>
        </authorList>
    </citation>
    <scope>NUCLEOTIDE SEQUENCE [LARGE SCALE GENOMIC DNA]</scope>
    <source>
        <strain evidence="5">203N</strain>
    </source>
</reference>
<protein>
    <recommendedName>
        <fullName evidence="3">Xaa-Pro dipeptidyl-peptidase C-terminal domain-containing protein</fullName>
    </recommendedName>
</protein>
<organism evidence="4 5">
    <name type="scientific">Sphingopyxis macrogoltabida</name>
    <name type="common">Sphingomonas macrogoltabidus</name>
    <dbReference type="NCBI Taxonomy" id="33050"/>
    <lineage>
        <taxon>Bacteria</taxon>
        <taxon>Pseudomonadati</taxon>
        <taxon>Pseudomonadota</taxon>
        <taxon>Alphaproteobacteria</taxon>
        <taxon>Sphingomonadales</taxon>
        <taxon>Sphingomonadaceae</taxon>
        <taxon>Sphingopyxis</taxon>
    </lineage>
</organism>
<evidence type="ECO:0000313" key="4">
    <source>
        <dbReference type="EMBL" id="AMU92399.1"/>
    </source>
</evidence>
<sequence>MNRREYLLSAASALVLAAASGARAATGEAKAVYSPQINYRIRIPMRDGVHLGATLYLPRGLDKPRPTIFSHTPYTADLYHPEGAYFSTRGYPYLAVDMRGRGDSEGEFVPFGSEVNDGHDIVDWIARQPFCNGKVAGNGHSWVGYTQWAAVHGGAKLATIVPLSSPWVGLDFPINNNIVYAFAVPWLTHVDGHTQRNTMMKDGAFQVTEQLRFIESGLPFRKMDEFYGIESRPFREWVSHPSQDDYWDRRNPTDEQLAGLTMPVLTMCGYFDGDQPGALEFHRRQQRLSGGKADHYLVLGPWGHDQVRKPEAEFFGIKVGESSVIDALALHADWFAFTMEDGPRPDFLQKKVAYYVMGADKWRYADTLGAVTARHDVLYLGSGENPVSAYRAGTLGPKPADKDEPDHYIYDPRDLGALLLELSQTQSHLVDQTALLTDTADKLVYQSAPFEKDTEVSGVFKFAAWIAIDQPDTDFLVSIHDIAPDGTSMFLTDTRMRARYREGLRTEKLIDTKAPLRYDFDRFTFVSRLIKAGNRLRLVIRANQSVAWQRNYNSGKPVADETMADARTVTVRLFHDSARPSALSIPVGQPES</sequence>
<proteinExistence type="predicted"/>
<dbReference type="InterPro" id="IPR000383">
    <property type="entry name" value="Xaa-Pro-like_dom"/>
</dbReference>
<dbReference type="Gene3D" id="3.40.50.1820">
    <property type="entry name" value="alpha/beta hydrolase"/>
    <property type="match status" value="1"/>
</dbReference>
<evidence type="ECO:0000256" key="1">
    <source>
        <dbReference type="ARBA" id="ARBA00022801"/>
    </source>
</evidence>
<dbReference type="SMART" id="SM00939">
    <property type="entry name" value="PepX_C"/>
    <property type="match status" value="1"/>
</dbReference>
<feature type="domain" description="Xaa-Pro dipeptidyl-peptidase C-terminal" evidence="3">
    <location>
        <begin position="332"/>
        <end position="584"/>
    </location>
</feature>
<dbReference type="Proteomes" id="UP000076088">
    <property type="component" value="Chromosome"/>
</dbReference>
<name>A0AAC9AYM6_SPHMC</name>
<accession>A0AAC9AYM6</accession>
<evidence type="ECO:0000259" key="3">
    <source>
        <dbReference type="SMART" id="SM00939"/>
    </source>
</evidence>
<keyword evidence="5" id="KW-1185">Reference proteome</keyword>
<dbReference type="Pfam" id="PF08530">
    <property type="entry name" value="PepX_C"/>
    <property type="match status" value="1"/>
</dbReference>
<gene>
    <name evidence="4" type="ORF">ATM17_25620</name>
</gene>
<feature type="chain" id="PRO_5042235804" description="Xaa-Pro dipeptidyl-peptidase C-terminal domain-containing protein" evidence="2">
    <location>
        <begin position="25"/>
        <end position="592"/>
    </location>
</feature>
<dbReference type="KEGG" id="smaz:LH19_25050"/>
<dbReference type="Pfam" id="PF02129">
    <property type="entry name" value="Peptidase_S15"/>
    <property type="match status" value="1"/>
</dbReference>